<evidence type="ECO:0000256" key="4">
    <source>
        <dbReference type="RuleBase" id="RU368020"/>
    </source>
</evidence>
<dbReference type="InterPro" id="IPR001080">
    <property type="entry name" value="3Fe4S_ferredoxin"/>
</dbReference>
<evidence type="ECO:0000256" key="1">
    <source>
        <dbReference type="ARBA" id="ARBA00022723"/>
    </source>
</evidence>
<keyword evidence="1 4" id="KW-0479">Metal-binding</keyword>
<evidence type="ECO:0000256" key="5">
    <source>
        <dbReference type="SAM" id="MobiDB-lite"/>
    </source>
</evidence>
<dbReference type="AlphaFoldDB" id="A0A7C4R4Z5"/>
<dbReference type="Pfam" id="PF13370">
    <property type="entry name" value="Fer4_13"/>
    <property type="match status" value="1"/>
</dbReference>
<reference evidence="7" key="1">
    <citation type="journal article" date="2020" name="mSystems">
        <title>Genome- and Community-Level Interaction Insights into Carbon Utilization and Element Cycling Functions of Hydrothermarchaeota in Hydrothermal Sediment.</title>
        <authorList>
            <person name="Zhou Z."/>
            <person name="Liu Y."/>
            <person name="Xu W."/>
            <person name="Pan J."/>
            <person name="Luo Z.H."/>
            <person name="Li M."/>
        </authorList>
    </citation>
    <scope>NUCLEOTIDE SEQUENCE [LARGE SCALE GENOMIC DNA]</scope>
    <source>
        <strain evidence="7">SpSt-579</strain>
    </source>
</reference>
<evidence type="ECO:0000259" key="6">
    <source>
        <dbReference type="PROSITE" id="PS51379"/>
    </source>
</evidence>
<dbReference type="GO" id="GO:0009055">
    <property type="term" value="F:electron transfer activity"/>
    <property type="evidence" value="ECO:0007669"/>
    <property type="project" value="UniProtKB-UniRule"/>
</dbReference>
<accession>A0A7C4R4Z5</accession>
<dbReference type="InterPro" id="IPR017896">
    <property type="entry name" value="4Fe4S_Fe-S-bd"/>
</dbReference>
<gene>
    <name evidence="7" type="ORF">ENT43_04130</name>
</gene>
<evidence type="ECO:0000256" key="3">
    <source>
        <dbReference type="ARBA" id="ARBA00023014"/>
    </source>
</evidence>
<dbReference type="GO" id="GO:0005506">
    <property type="term" value="F:iron ion binding"/>
    <property type="evidence" value="ECO:0007669"/>
    <property type="project" value="UniProtKB-UniRule"/>
</dbReference>
<feature type="region of interest" description="Disordered" evidence="5">
    <location>
        <begin position="58"/>
        <end position="90"/>
    </location>
</feature>
<dbReference type="EMBL" id="DSYQ01000027">
    <property type="protein sequence ID" value="HGT71420.1"/>
    <property type="molecule type" value="Genomic_DNA"/>
</dbReference>
<comment type="function">
    <text evidence="4">Ferredoxins are iron-sulfur proteins that transfer electrons in a wide variety of metabolic reactions.</text>
</comment>
<dbReference type="Gene3D" id="3.30.70.20">
    <property type="match status" value="1"/>
</dbReference>
<keyword evidence="3 4" id="KW-0411">Iron-sulfur</keyword>
<name>A0A7C4R4Z5_UNCC3</name>
<keyword evidence="4" id="KW-0813">Transport</keyword>
<proteinExistence type="predicted"/>
<keyword evidence="2 4" id="KW-0408">Iron</keyword>
<protein>
    <recommendedName>
        <fullName evidence="4">Ferredoxin</fullName>
    </recommendedName>
</protein>
<organism evidence="7">
    <name type="scientific">candidate division CPR3 bacterium</name>
    <dbReference type="NCBI Taxonomy" id="2268181"/>
    <lineage>
        <taxon>Bacteria</taxon>
        <taxon>Bacteria division CPR3</taxon>
    </lineage>
</organism>
<feature type="domain" description="4Fe-4S ferredoxin-type" evidence="6">
    <location>
        <begin position="2"/>
        <end position="30"/>
    </location>
</feature>
<evidence type="ECO:0000256" key="2">
    <source>
        <dbReference type="ARBA" id="ARBA00023004"/>
    </source>
</evidence>
<dbReference type="PRINTS" id="PR00352">
    <property type="entry name" value="3FE4SFRDOXIN"/>
</dbReference>
<evidence type="ECO:0000313" key="7">
    <source>
        <dbReference type="EMBL" id="HGT71420.1"/>
    </source>
</evidence>
<keyword evidence="4" id="KW-0249">Electron transport</keyword>
<feature type="compositionally biased region" description="Acidic residues" evidence="5">
    <location>
        <begin position="75"/>
        <end position="90"/>
    </location>
</feature>
<dbReference type="GO" id="GO:0051536">
    <property type="term" value="F:iron-sulfur cluster binding"/>
    <property type="evidence" value="ECO:0007669"/>
    <property type="project" value="UniProtKB-KW"/>
</dbReference>
<sequence>MRKPKVDENLCIGCGNCSIVEDNVFEMSGATAIVKDLSDYEVYANGIDDAIAGCPSSAISWQNGDESNSTSSFDSENENENSQDEVEEEI</sequence>
<dbReference type="PROSITE" id="PS51379">
    <property type="entry name" value="4FE4S_FER_2"/>
    <property type="match status" value="1"/>
</dbReference>
<dbReference type="SUPFAM" id="SSF54862">
    <property type="entry name" value="4Fe-4S ferredoxins"/>
    <property type="match status" value="1"/>
</dbReference>
<comment type="caution">
    <text evidence="7">The sequence shown here is derived from an EMBL/GenBank/DDBJ whole genome shotgun (WGS) entry which is preliminary data.</text>
</comment>
<feature type="compositionally biased region" description="Low complexity" evidence="5">
    <location>
        <begin position="65"/>
        <end position="74"/>
    </location>
</feature>